<name>A0ABT7EQP0_9GAMM</name>
<dbReference type="SMART" id="SM00342">
    <property type="entry name" value="HTH_ARAC"/>
    <property type="match status" value="1"/>
</dbReference>
<dbReference type="InterPro" id="IPR018060">
    <property type="entry name" value="HTH_AraC"/>
</dbReference>
<dbReference type="InterPro" id="IPR009057">
    <property type="entry name" value="Homeodomain-like_sf"/>
</dbReference>
<dbReference type="PRINTS" id="PR00032">
    <property type="entry name" value="HTHARAC"/>
</dbReference>
<dbReference type="Proteomes" id="UP001231915">
    <property type="component" value="Unassembled WGS sequence"/>
</dbReference>
<dbReference type="InterPro" id="IPR020449">
    <property type="entry name" value="Tscrpt_reg_AraC-type_HTH"/>
</dbReference>
<gene>
    <name evidence="5" type="ORF">QNM18_20120</name>
</gene>
<comment type="caution">
    <text evidence="5">The sequence shown here is derived from an EMBL/GenBank/DDBJ whole genome shotgun (WGS) entry which is preliminary data.</text>
</comment>
<organism evidence="5 6">
    <name type="scientific">Pseudoalteromonas obscura</name>
    <dbReference type="NCBI Taxonomy" id="3048491"/>
    <lineage>
        <taxon>Bacteria</taxon>
        <taxon>Pseudomonadati</taxon>
        <taxon>Pseudomonadota</taxon>
        <taxon>Gammaproteobacteria</taxon>
        <taxon>Alteromonadales</taxon>
        <taxon>Pseudoalteromonadaceae</taxon>
        <taxon>Pseudoalteromonas</taxon>
    </lineage>
</organism>
<dbReference type="RefSeq" id="WP_284138265.1">
    <property type="nucleotide sequence ID" value="NZ_JASJUT010000010.1"/>
</dbReference>
<reference evidence="5 6" key="1">
    <citation type="submission" date="2023-05" db="EMBL/GenBank/DDBJ databases">
        <title>Pseudoalteromonas ardens sp. nov., Pseudoalteromonas obscura sp. nov., and Pseudoalteromonas umbrosa sp. nov., isolated from the coral Montipora capitata.</title>
        <authorList>
            <person name="Thomas E.M."/>
            <person name="Smith E.M."/>
            <person name="Papke E."/>
            <person name="Shlafstein M.D."/>
            <person name="Oline D.K."/>
            <person name="Videau P."/>
            <person name="Saw J.H."/>
            <person name="Strangman W.K."/>
            <person name="Ushijima B."/>
        </authorList>
    </citation>
    <scope>NUCLEOTIDE SEQUENCE [LARGE SCALE GENOMIC DNA]</scope>
    <source>
        <strain evidence="5 6">P94</strain>
    </source>
</reference>
<dbReference type="Pfam" id="PF12833">
    <property type="entry name" value="HTH_18"/>
    <property type="match status" value="1"/>
</dbReference>
<evidence type="ECO:0000313" key="5">
    <source>
        <dbReference type="EMBL" id="MDK2597367.1"/>
    </source>
</evidence>
<dbReference type="EMBL" id="JASJUT010000010">
    <property type="protein sequence ID" value="MDK2597367.1"/>
    <property type="molecule type" value="Genomic_DNA"/>
</dbReference>
<feature type="domain" description="HTH araC/xylS-type" evidence="4">
    <location>
        <begin position="151"/>
        <end position="253"/>
    </location>
</feature>
<dbReference type="SUPFAM" id="SSF46689">
    <property type="entry name" value="Homeodomain-like"/>
    <property type="match status" value="1"/>
</dbReference>
<evidence type="ECO:0000256" key="1">
    <source>
        <dbReference type="ARBA" id="ARBA00023015"/>
    </source>
</evidence>
<keyword evidence="1" id="KW-0805">Transcription regulation</keyword>
<keyword evidence="3" id="KW-0804">Transcription</keyword>
<accession>A0ABT7EQP0</accession>
<dbReference type="Pfam" id="PF20240">
    <property type="entry name" value="DUF6597"/>
    <property type="match status" value="1"/>
</dbReference>
<dbReference type="Gene3D" id="1.10.10.60">
    <property type="entry name" value="Homeodomain-like"/>
    <property type="match status" value="1"/>
</dbReference>
<dbReference type="InterPro" id="IPR046532">
    <property type="entry name" value="DUF6597"/>
</dbReference>
<dbReference type="PANTHER" id="PTHR43280:SF28">
    <property type="entry name" value="HTH-TYPE TRANSCRIPTIONAL ACTIVATOR RHAS"/>
    <property type="match status" value="1"/>
</dbReference>
<keyword evidence="2" id="KW-0238">DNA-binding</keyword>
<sequence length="254" mass="28907">MYTIIPPPPSLAPYVLNFWHSYSQNLGTQTLHSDGCISILFVIIGNSAIDNTTLSNSGYLVGPHTKSLRWYFSSQCQYLLGVRLTPLGARNFTKIPLNELKNQCIELQDAVPACKHVIHDLISQSSPINDKIRVLLQWLETQLQSGTHYLPDAFLKVNKHINLSPRSIKLSELYDTLNINSRRVERAFSQTMGISAKEFATLIEVSRARDLIKANPSTPLTEIAHQLEYADQSHFIRQFKKVMNITPKQYRKRT</sequence>
<keyword evidence="6" id="KW-1185">Reference proteome</keyword>
<dbReference type="PANTHER" id="PTHR43280">
    <property type="entry name" value="ARAC-FAMILY TRANSCRIPTIONAL REGULATOR"/>
    <property type="match status" value="1"/>
</dbReference>
<evidence type="ECO:0000256" key="3">
    <source>
        <dbReference type="ARBA" id="ARBA00023163"/>
    </source>
</evidence>
<evidence type="ECO:0000256" key="2">
    <source>
        <dbReference type="ARBA" id="ARBA00023125"/>
    </source>
</evidence>
<protein>
    <submittedName>
        <fullName evidence="5">Helix-turn-helix domain-containing protein</fullName>
    </submittedName>
</protein>
<evidence type="ECO:0000259" key="4">
    <source>
        <dbReference type="PROSITE" id="PS01124"/>
    </source>
</evidence>
<evidence type="ECO:0000313" key="6">
    <source>
        <dbReference type="Proteomes" id="UP001231915"/>
    </source>
</evidence>
<dbReference type="PROSITE" id="PS01124">
    <property type="entry name" value="HTH_ARAC_FAMILY_2"/>
    <property type="match status" value="1"/>
</dbReference>
<proteinExistence type="predicted"/>